<proteinExistence type="inferred from homology"/>
<dbReference type="InterPro" id="IPR055164">
    <property type="entry name" value="EDR1/CTR1/ARMC3-like_pept-like"/>
</dbReference>
<evidence type="ECO:0000256" key="7">
    <source>
        <dbReference type="ARBA" id="ARBA00022840"/>
    </source>
</evidence>
<reference evidence="13" key="1">
    <citation type="submission" date="2015-04" db="UniProtKB">
        <authorList>
            <consortium name="EnsemblPlants"/>
        </authorList>
    </citation>
    <scope>IDENTIFICATION</scope>
</reference>
<evidence type="ECO:0000259" key="12">
    <source>
        <dbReference type="PROSITE" id="PS50011"/>
    </source>
</evidence>
<dbReference type="Pfam" id="PF07714">
    <property type="entry name" value="PK_Tyr_Ser-Thr"/>
    <property type="match status" value="1"/>
</dbReference>
<dbReference type="PANTHER" id="PTHR33074:SF139">
    <property type="entry name" value="OS09G0567000 PROTEIN"/>
    <property type="match status" value="1"/>
</dbReference>
<keyword evidence="6" id="KW-0418">Kinase</keyword>
<dbReference type="EnsemblPlants" id="OMERI01G26030.3">
    <property type="protein sequence ID" value="OMERI01G26030.3"/>
    <property type="gene ID" value="OMERI01G26030"/>
</dbReference>
<keyword evidence="4" id="KW-0808">Transferase</keyword>
<reference evidence="13" key="2">
    <citation type="submission" date="2018-05" db="EMBL/GenBank/DDBJ databases">
        <title>OmerRS3 (Oryza meridionalis Reference Sequence Version 3).</title>
        <authorList>
            <person name="Zhang J."/>
            <person name="Kudrna D."/>
            <person name="Lee S."/>
            <person name="Talag J."/>
            <person name="Welchert J."/>
            <person name="Wing R.A."/>
        </authorList>
    </citation>
    <scope>NUCLEOTIDE SEQUENCE [LARGE SCALE GENOMIC DNA]</scope>
    <source>
        <strain evidence="13">OR44</strain>
    </source>
</reference>
<feature type="region of interest" description="Disordered" evidence="11">
    <location>
        <begin position="2184"/>
        <end position="2204"/>
    </location>
</feature>
<dbReference type="GO" id="GO:0006950">
    <property type="term" value="P:response to stress"/>
    <property type="evidence" value="ECO:0007669"/>
    <property type="project" value="UniProtKB-ARBA"/>
</dbReference>
<dbReference type="CDD" id="cd13999">
    <property type="entry name" value="STKc_MAP3K-like"/>
    <property type="match status" value="1"/>
</dbReference>
<evidence type="ECO:0000256" key="1">
    <source>
        <dbReference type="ARBA" id="ARBA00010507"/>
    </source>
</evidence>
<dbReference type="FunFam" id="1.10.510.10:FF:000193">
    <property type="entry name" value="Serine/threonine-protein kinase CTR1"/>
    <property type="match status" value="1"/>
</dbReference>
<comment type="similarity">
    <text evidence="1">Belongs to the protein kinase superfamily. TKL Ser/Thr protein kinase family. RAF subfamily.</text>
</comment>
<dbReference type="PROSITE" id="PS00107">
    <property type="entry name" value="PROTEIN_KINASE_ATP"/>
    <property type="match status" value="1"/>
</dbReference>
<organism evidence="13">
    <name type="scientific">Oryza meridionalis</name>
    <dbReference type="NCBI Taxonomy" id="40149"/>
    <lineage>
        <taxon>Eukaryota</taxon>
        <taxon>Viridiplantae</taxon>
        <taxon>Streptophyta</taxon>
        <taxon>Embryophyta</taxon>
        <taxon>Tracheophyta</taxon>
        <taxon>Spermatophyta</taxon>
        <taxon>Magnoliopsida</taxon>
        <taxon>Liliopsida</taxon>
        <taxon>Poales</taxon>
        <taxon>Poaceae</taxon>
        <taxon>BOP clade</taxon>
        <taxon>Oryzoideae</taxon>
        <taxon>Oryzeae</taxon>
        <taxon>Oryzinae</taxon>
        <taxon>Oryza</taxon>
    </lineage>
</organism>
<dbReference type="Gene3D" id="3.30.200.20">
    <property type="entry name" value="Phosphorylase Kinase, domain 1"/>
    <property type="match status" value="1"/>
</dbReference>
<dbReference type="Gene3D" id="1.10.510.10">
    <property type="entry name" value="Transferase(Phosphotransferase) domain 1"/>
    <property type="match status" value="1"/>
</dbReference>
<dbReference type="GO" id="GO:0004674">
    <property type="term" value="F:protein serine/threonine kinase activity"/>
    <property type="evidence" value="ECO:0007669"/>
    <property type="project" value="UniProtKB-KW"/>
</dbReference>
<dbReference type="Gramene" id="OMERI01G26030.4">
    <property type="protein sequence ID" value="OMERI01G26030.4"/>
    <property type="gene ID" value="OMERI01G26030"/>
</dbReference>
<evidence type="ECO:0000256" key="3">
    <source>
        <dbReference type="ARBA" id="ARBA00022527"/>
    </source>
</evidence>
<evidence type="ECO:0000256" key="10">
    <source>
        <dbReference type="PROSITE-ProRule" id="PRU10141"/>
    </source>
</evidence>
<keyword evidence="7 10" id="KW-0067">ATP-binding</keyword>
<evidence type="ECO:0000256" key="2">
    <source>
        <dbReference type="ARBA" id="ARBA00012513"/>
    </source>
</evidence>
<accession>A0A0E0C6V5</accession>
<dbReference type="EC" id="2.7.11.1" evidence="2"/>
<dbReference type="InterPro" id="IPR001245">
    <property type="entry name" value="Ser-Thr/Tyr_kinase_cat_dom"/>
</dbReference>
<evidence type="ECO:0000256" key="9">
    <source>
        <dbReference type="ARBA" id="ARBA00048679"/>
    </source>
</evidence>
<keyword evidence="14" id="KW-1185">Reference proteome</keyword>
<sequence length="2259" mass="249679">MDLPAVTGRRTTSYSLLSQFPDDAAVLQRQSSGSSYGAGSSLSASSDFPFHLPSAAAPAAGAPGGSPCKSWAQQAEETYQLQLALALRLCADAASAADPAFLDPGHSATATAGPFPLPPPTPSADSLSHRFWVNGSLSYSNTIPDGFYLIHGMDPFVWSLCTDLLEENRIPSIDSLKSVRPDDSSMQAILIDRRTDFDLGMLENYASSFLSSSADMKDVINQLAKLVSSRMGGTTSNEESFLPRWKECSDAIKSSTGSIVLHLGKLPIGFCKHRSLLFKMLADKVNVPCRVVKGCKYCKSDDATSCLVRFGLEREYLVDLIGDPGQLSDPDSFVNGPYSLSVPSPLRPPKFRSLEITSNFSSVAKQYFSDCHSLNLLFNEASTGANSNAAVAMDQPYSTRKHDTRDDIMSSWVPVKGQAAVSSDAILPEAPREVLPLITSSNLKAEKKKEFKLIEGNQYLRSTVSDLSLAVDDLIIPWNELILKEKIGAGSFGTVHRADWNGSDVAVKILMEQDFHPDRFREFMREVAIMKSLRHPNIVLFMGAVTEPPNLSIVTEYLSRSGAKEVLDERRRLNMAFDVAKGMNYLHKRSPPIVHRDLKSPNLLVDKKYTVKVCDFGLSRLKANTFLSSKSLAGTPEWMAPEVLRDEPSNEKSDVYSFGVILWELMTMQQPWCNLNPAQVVAAVGFKGRRLDIPKDLNPQVAALIESCWANEPWRRPSFANIMDSLRSLIKEMRVRARSGRRWSSWVLDYVAFISNSNHHGNATTARSKTRTGQPIEVSFWTAPPPRVSYMCVHCPRLDPYKFATEPTIMATEADLVLIRVTIGPRSNCFNTKCSDLFIFFDREVGLLRCGSVRRRHDPTRLGLHAHTGPDDGTYIVAVLCNTFQSGNLEYALYLYRAGADAWTCHPLSLHGLVDPTSFIHVNTNTITVGGEAGTMAWVDLNRGILFCDLLPCPYTPLLLRYFPLPPPLRLSAHTKLTGCPRFSHDIALVQGRFNFTQMRIHVKPGSITNGTYISQGWTLATWSAPATNPWKQGWRQDCNLSASDLSVDANTMNFQLLPKLSDHQQGTPQQTLERLHVGHPTLSLQSNDIVCLMAKVDQWDDHAWVLAVDMKNRRLKDVAQFGAERTLGISLVYISSMISEYLRTAPGGDQQNSGTSMDDGEDNMDLDLDIMAGGDDWSKRTIMEESLQPPAHGAAATTPWVLLDIRAFMANHRNATTAMSETRSGHPIEVSSWTAPPPRVSYICVHCPGLDSKKFATEPTIIAAEADLLLIRVAMGRRNIRFKSSFHDYFVYQATTPTPKLTLLPPPPIDRFIDHELGLLRCCASPDYIVAALCNTFESGYFEYDLHIYRSGDDAWTCHPISLHGLVDPSFAHVNTKAITIGGTAGTMGWVDLYRGILFCDLLRDSTKFRYFPLPPPLSPNNSLTSSPRPHRDIALVQGRIKFIETRLHVRPGSIINRTFISQGWTAASWTAPHANPWKHGWRQDCKITASDISVDDSKMNFELLPKLFDDQGTPQPTLERLHVGHPTLSLHSDDIVCFMAKVDQLDDDAWVLAVDMKNKRLKDVAEFGAERTIGIGYAYMSSNISDYLRKAPGIKGSLKRQGVVLTVPSHKKQTRVVYPSPPSWKGGDQQDSRTSMSDGEDNMDLDLRLAARAAAEQAAASGEGPDGRRARRCPGGPVHARSRWRPPVSCKLASAERQAGGTVAASSEPAMGQTGGRPGGGGGPALQRLRRHAAGKVASRSLARCREGARRRGRQAAGQRHSGRQGSNESTTQSQPTVTVIEDLKLEIGKLIVNMSKRTLLTYYFSLSNTNGSDPPSSKVILHPPPLLFFPGSAPGHHRHVQDQDRPPHRGILLGGAPAARLLHVRPLPWIGSPAEPTIIATEADLVLLRLALGPRDDSFKTSRQDYFIYHASSTAPKLDNRFIDKQMLGPAIRSPSMVITVGGEAGTMGWVDINDGILFCDLLRDTAELRYLPLPPPLEHKDDMIVGCPGPLRDFALVQGRIKYIEMQVHVRPGSAINGTYASQGWIAATWSAPPTNPWKQGWCQDCQISASHLAVDHNTMNFELLPELGTPQQTLERLHVGLPKLSLHSDDIVCFMAKVDLWDDQNAWVLAVDMKNKRLKDVAEFGAGRTLGISSAYISSRISDYLPTAPGKVLKGNLKRQGVVLTVPSHKKQTRVVLSNPSWKGGDQQNSGTSMDDKEDNMDLDLDIEVVNRIWKSLHQQKKWMEMEVEELRHTPASFLLMSCVPLLFMWSLES</sequence>
<evidence type="ECO:0000256" key="11">
    <source>
        <dbReference type="SAM" id="MobiDB-lite"/>
    </source>
</evidence>
<feature type="compositionally biased region" description="Low complexity" evidence="11">
    <location>
        <begin position="1757"/>
        <end position="1768"/>
    </location>
</feature>
<dbReference type="EnsemblPlants" id="OMERI01G26030.4">
    <property type="protein sequence ID" value="OMERI01G26030.4"/>
    <property type="gene ID" value="OMERI01G26030"/>
</dbReference>
<dbReference type="FunFam" id="3.30.200.20:FF:000060">
    <property type="entry name" value="Serine/threonine-protein kinase isoform 1"/>
    <property type="match status" value="1"/>
</dbReference>
<dbReference type="InterPro" id="IPR011009">
    <property type="entry name" value="Kinase-like_dom_sf"/>
</dbReference>
<evidence type="ECO:0000256" key="6">
    <source>
        <dbReference type="ARBA" id="ARBA00022777"/>
    </source>
</evidence>
<feature type="domain" description="Protein kinase" evidence="12">
    <location>
        <begin position="481"/>
        <end position="730"/>
    </location>
</feature>
<dbReference type="InterPro" id="IPR017441">
    <property type="entry name" value="Protein_kinase_ATP_BS"/>
</dbReference>
<comment type="catalytic activity">
    <reaction evidence="9">
        <text>L-seryl-[protein] + ATP = O-phospho-L-seryl-[protein] + ADP + H(+)</text>
        <dbReference type="Rhea" id="RHEA:17989"/>
        <dbReference type="Rhea" id="RHEA-COMP:9863"/>
        <dbReference type="Rhea" id="RHEA-COMP:11604"/>
        <dbReference type="ChEBI" id="CHEBI:15378"/>
        <dbReference type="ChEBI" id="CHEBI:29999"/>
        <dbReference type="ChEBI" id="CHEBI:30616"/>
        <dbReference type="ChEBI" id="CHEBI:83421"/>
        <dbReference type="ChEBI" id="CHEBI:456216"/>
        <dbReference type="EC" id="2.7.11.1"/>
    </reaction>
</comment>
<comment type="catalytic activity">
    <reaction evidence="8">
        <text>L-threonyl-[protein] + ATP = O-phospho-L-threonyl-[protein] + ADP + H(+)</text>
        <dbReference type="Rhea" id="RHEA:46608"/>
        <dbReference type="Rhea" id="RHEA-COMP:11060"/>
        <dbReference type="Rhea" id="RHEA-COMP:11605"/>
        <dbReference type="ChEBI" id="CHEBI:15378"/>
        <dbReference type="ChEBI" id="CHEBI:30013"/>
        <dbReference type="ChEBI" id="CHEBI:30616"/>
        <dbReference type="ChEBI" id="CHEBI:61977"/>
        <dbReference type="ChEBI" id="CHEBI:456216"/>
        <dbReference type="EC" id="2.7.11.1"/>
    </reaction>
</comment>
<evidence type="ECO:0000256" key="5">
    <source>
        <dbReference type="ARBA" id="ARBA00022741"/>
    </source>
</evidence>
<dbReference type="Proteomes" id="UP000008021">
    <property type="component" value="Chromosome 1"/>
</dbReference>
<feature type="compositionally biased region" description="Polar residues" evidence="11">
    <location>
        <begin position="2184"/>
        <end position="2198"/>
    </location>
</feature>
<keyword evidence="3" id="KW-0723">Serine/threonine-protein kinase</keyword>
<dbReference type="PROSITE" id="PS50011">
    <property type="entry name" value="PROTEIN_KINASE_DOM"/>
    <property type="match status" value="1"/>
</dbReference>
<evidence type="ECO:0000256" key="4">
    <source>
        <dbReference type="ARBA" id="ARBA00022679"/>
    </source>
</evidence>
<feature type="binding site" evidence="10">
    <location>
        <position position="508"/>
    </location>
    <ligand>
        <name>ATP</name>
        <dbReference type="ChEBI" id="CHEBI:30616"/>
    </ligand>
</feature>
<dbReference type="Pfam" id="PF07762">
    <property type="entry name" value="DUF1618"/>
    <property type="match status" value="3"/>
</dbReference>
<evidence type="ECO:0000313" key="14">
    <source>
        <dbReference type="Proteomes" id="UP000008021"/>
    </source>
</evidence>
<dbReference type="GO" id="GO:0010182">
    <property type="term" value="P:sugar mediated signaling pathway"/>
    <property type="evidence" value="ECO:0007669"/>
    <property type="project" value="UniProtKB-ARBA"/>
</dbReference>
<dbReference type="GO" id="GO:0005524">
    <property type="term" value="F:ATP binding"/>
    <property type="evidence" value="ECO:0007669"/>
    <property type="project" value="UniProtKB-UniRule"/>
</dbReference>
<dbReference type="SMART" id="SM00220">
    <property type="entry name" value="S_TKc"/>
    <property type="match status" value="1"/>
</dbReference>
<evidence type="ECO:0000256" key="8">
    <source>
        <dbReference type="ARBA" id="ARBA00047899"/>
    </source>
</evidence>
<dbReference type="SUPFAM" id="SSF56112">
    <property type="entry name" value="Protein kinase-like (PK-like)"/>
    <property type="match status" value="1"/>
</dbReference>
<dbReference type="STRING" id="40149.A0A0E0C6V5"/>
<dbReference type="PROSITE" id="PS00108">
    <property type="entry name" value="PROTEIN_KINASE_ST"/>
    <property type="match status" value="1"/>
</dbReference>
<feature type="compositionally biased region" description="Polar residues" evidence="11">
    <location>
        <begin position="1769"/>
        <end position="1778"/>
    </location>
</feature>
<name>A0A0E0C6V5_9ORYZ</name>
<dbReference type="InterPro" id="IPR011676">
    <property type="entry name" value="DUF1618"/>
</dbReference>
<evidence type="ECO:0000313" key="13">
    <source>
        <dbReference type="EnsemblPlants" id="OMERI01G26030.4"/>
    </source>
</evidence>
<dbReference type="PANTHER" id="PTHR33074">
    <property type="entry name" value="EXPRESSED PROTEIN-RELATED"/>
    <property type="match status" value="1"/>
</dbReference>
<dbReference type="Gramene" id="OMERI01G26030.3">
    <property type="protein sequence ID" value="OMERI01G26030.3"/>
    <property type="gene ID" value="OMERI01G26030"/>
</dbReference>
<feature type="region of interest" description="Disordered" evidence="11">
    <location>
        <begin position="1614"/>
        <end position="1778"/>
    </location>
</feature>
<dbReference type="InterPro" id="IPR000719">
    <property type="entry name" value="Prot_kinase_dom"/>
</dbReference>
<keyword evidence="5 10" id="KW-0547">Nucleotide-binding</keyword>
<dbReference type="Pfam" id="PF14381">
    <property type="entry name" value="EDR1_CTR1_ARMC3_pept"/>
    <property type="match status" value="1"/>
</dbReference>
<feature type="compositionally biased region" description="Low complexity" evidence="11">
    <location>
        <begin position="1652"/>
        <end position="1662"/>
    </location>
</feature>
<feature type="compositionally biased region" description="Gly residues" evidence="11">
    <location>
        <begin position="1715"/>
        <end position="1726"/>
    </location>
</feature>
<dbReference type="InterPro" id="IPR008271">
    <property type="entry name" value="Ser/Thr_kinase_AS"/>
</dbReference>
<dbReference type="eggNOG" id="KOG0192">
    <property type="taxonomic scope" value="Eukaryota"/>
</dbReference>
<protein>
    <recommendedName>
        <fullName evidence="2">non-specific serine/threonine protein kinase</fullName>
        <ecNumber evidence="2">2.7.11.1</ecNumber>
    </recommendedName>
</protein>
<dbReference type="HOGENOM" id="CLU_001220_0_0_1"/>